<name>F0WKW9_9STRA</name>
<protein>
    <submittedName>
        <fullName evidence="1">AlNc14C138G7159 protein</fullName>
    </submittedName>
    <submittedName>
        <fullName evidence="2">AlNc14C258G9759 protein</fullName>
    </submittedName>
</protein>
<sequence length="153" mass="17017">MEFQSDSLSNYASFFEAFILINISEFGKLQASLCSHSWDSESNANHAIELDLEVSPSIDIIQCVLQRTPDHAPPVCENKCVPLPKIISQAYALSLVSSVSYKCAIKSNSDHTHAILLDVAFRSNFHSCQEVAQFVTRVTAWATLFIQQPRSLP</sequence>
<dbReference type="EMBL" id="FR824183">
    <property type="protein sequence ID" value="CCA21928.1"/>
    <property type="molecule type" value="Genomic_DNA"/>
</dbReference>
<evidence type="ECO:0000313" key="1">
    <source>
        <dbReference type="EMBL" id="CCA21928.1"/>
    </source>
</evidence>
<organism evidence="1">
    <name type="scientific">Albugo laibachii Nc14</name>
    <dbReference type="NCBI Taxonomy" id="890382"/>
    <lineage>
        <taxon>Eukaryota</taxon>
        <taxon>Sar</taxon>
        <taxon>Stramenopiles</taxon>
        <taxon>Oomycota</taxon>
        <taxon>Peronosporomycetes</taxon>
        <taxon>Albuginales</taxon>
        <taxon>Albuginaceae</taxon>
        <taxon>Albugo</taxon>
    </lineage>
</organism>
<gene>
    <name evidence="1" type="primary">AlNc14C138G7159</name>
    <name evidence="2" type="synonym">AlNc14C258G9759</name>
    <name evidence="1" type="ORF">ALNC14_080710</name>
    <name evidence="2" type="ORF">ALNC14_109220</name>
</gene>
<reference evidence="1" key="1">
    <citation type="journal article" date="2011" name="PLoS Biol.">
        <title>Gene gain and loss during evolution of obligate parasitism in the white rust pathogen of Arabidopsis thaliana.</title>
        <authorList>
            <person name="Kemen E."/>
            <person name="Gardiner A."/>
            <person name="Schultz-Larsen T."/>
            <person name="Kemen A.C."/>
            <person name="Balmuth A.L."/>
            <person name="Robert-Seilaniantz A."/>
            <person name="Bailey K."/>
            <person name="Holub E."/>
            <person name="Studholme D.J."/>
            <person name="Maclean D."/>
            <person name="Jones J.D."/>
        </authorList>
    </citation>
    <scope>NUCLEOTIDE SEQUENCE</scope>
</reference>
<accession>F0WKW9</accession>
<dbReference type="AlphaFoldDB" id="F0WKW9"/>
<dbReference type="HOGENOM" id="CLU_1716602_0_0_1"/>
<evidence type="ECO:0000313" key="2">
    <source>
        <dbReference type="EMBL" id="CCA24778.1"/>
    </source>
</evidence>
<dbReference type="EMBL" id="FR824303">
    <property type="protein sequence ID" value="CCA24778.1"/>
    <property type="molecule type" value="Genomic_DNA"/>
</dbReference>
<reference evidence="1" key="2">
    <citation type="submission" date="2011-02" db="EMBL/GenBank/DDBJ databases">
        <authorList>
            <person name="MacLean D."/>
        </authorList>
    </citation>
    <scope>NUCLEOTIDE SEQUENCE</scope>
</reference>
<proteinExistence type="predicted"/>